<evidence type="ECO:0000256" key="2">
    <source>
        <dbReference type="ARBA" id="ARBA00022737"/>
    </source>
</evidence>
<dbReference type="InterPro" id="IPR045078">
    <property type="entry name" value="TST/MPST-like"/>
</dbReference>
<dbReference type="CDD" id="cd01448">
    <property type="entry name" value="TST_Repeat_1"/>
    <property type="match status" value="1"/>
</dbReference>
<reference evidence="5" key="1">
    <citation type="submission" date="2020-11" db="EMBL/GenBank/DDBJ databases">
        <title>Isolation and identification of active actinomycetes.</title>
        <authorList>
            <person name="Sun X."/>
        </authorList>
    </citation>
    <scope>NUCLEOTIDE SEQUENCE</scope>
    <source>
        <strain evidence="5">NEAU-A11</strain>
    </source>
</reference>
<accession>A0A931FYA7</accession>
<name>A0A931FYA7_9ACTN</name>
<dbReference type="AlphaFoldDB" id="A0A931FYA7"/>
<dbReference type="PROSITE" id="PS50206">
    <property type="entry name" value="RHODANESE_3"/>
    <property type="match status" value="2"/>
</dbReference>
<protein>
    <submittedName>
        <fullName evidence="5">Sulfurtransferase</fullName>
    </submittedName>
</protein>
<dbReference type="Pfam" id="PF00581">
    <property type="entry name" value="Rhodanese"/>
    <property type="match status" value="2"/>
</dbReference>
<comment type="caution">
    <text evidence="5">The sequence shown here is derived from an EMBL/GenBank/DDBJ whole genome shotgun (WGS) entry which is preliminary data.</text>
</comment>
<feature type="region of interest" description="Disordered" evidence="3">
    <location>
        <begin position="176"/>
        <end position="195"/>
    </location>
</feature>
<evidence type="ECO:0000256" key="3">
    <source>
        <dbReference type="SAM" id="MobiDB-lite"/>
    </source>
</evidence>
<dbReference type="EMBL" id="JADQTO010000007">
    <property type="protein sequence ID" value="MBG0563385.1"/>
    <property type="molecule type" value="Genomic_DNA"/>
</dbReference>
<sequence>MRQEVSVIDPVVDEQWVRAQGDAVVLADVRWYLDGRSGRAAYQKGHLPGAVFIDLDTALARPASPAEGRHPLPDPETFAEAMAEAGIGDQDPVIAYDDAGGVVAARLVWLLRVIGHDAALLDGGLQAFSGELTTEAPVRPPATFTARNWPADRLASLDEAANGPGVVLDARDHSRFRGDAEPVDPRPGHIPGARNLPCRENVDADGRFLPVERLRERFAAVGADGTTDVISYCGSGVTACHNLIALEHAGLGTGRLFPGSWSQYSHTDRPAAVGD</sequence>
<organism evidence="5 6">
    <name type="scientific">Actinoplanes aureus</name>
    <dbReference type="NCBI Taxonomy" id="2792083"/>
    <lineage>
        <taxon>Bacteria</taxon>
        <taxon>Bacillati</taxon>
        <taxon>Actinomycetota</taxon>
        <taxon>Actinomycetes</taxon>
        <taxon>Micromonosporales</taxon>
        <taxon>Micromonosporaceae</taxon>
        <taxon>Actinoplanes</taxon>
    </lineage>
</organism>
<feature type="compositionally biased region" description="Basic and acidic residues" evidence="3">
    <location>
        <begin position="176"/>
        <end position="187"/>
    </location>
</feature>
<evidence type="ECO:0000313" key="6">
    <source>
        <dbReference type="Proteomes" id="UP000598146"/>
    </source>
</evidence>
<dbReference type="Gene3D" id="3.40.250.10">
    <property type="entry name" value="Rhodanese-like domain"/>
    <property type="match status" value="2"/>
</dbReference>
<dbReference type="GO" id="GO:0004792">
    <property type="term" value="F:thiosulfate-cyanide sulfurtransferase activity"/>
    <property type="evidence" value="ECO:0007669"/>
    <property type="project" value="InterPro"/>
</dbReference>
<dbReference type="InterPro" id="IPR001307">
    <property type="entry name" value="Thiosulphate_STrfase_CS"/>
</dbReference>
<evidence type="ECO:0000259" key="4">
    <source>
        <dbReference type="PROSITE" id="PS50206"/>
    </source>
</evidence>
<keyword evidence="1" id="KW-0808">Transferase</keyword>
<dbReference type="Proteomes" id="UP000598146">
    <property type="component" value="Unassembled WGS sequence"/>
</dbReference>
<dbReference type="InterPro" id="IPR001763">
    <property type="entry name" value="Rhodanese-like_dom"/>
</dbReference>
<gene>
    <name evidence="5" type="ORF">I4J89_18210</name>
</gene>
<feature type="domain" description="Rhodanese" evidence="4">
    <location>
        <begin position="20"/>
        <end position="137"/>
    </location>
</feature>
<keyword evidence="6" id="KW-1185">Reference proteome</keyword>
<feature type="domain" description="Rhodanese" evidence="4">
    <location>
        <begin position="161"/>
        <end position="273"/>
    </location>
</feature>
<dbReference type="SMART" id="SM00450">
    <property type="entry name" value="RHOD"/>
    <property type="match status" value="2"/>
</dbReference>
<dbReference type="InterPro" id="IPR036873">
    <property type="entry name" value="Rhodanese-like_dom_sf"/>
</dbReference>
<evidence type="ECO:0000313" key="5">
    <source>
        <dbReference type="EMBL" id="MBG0563385.1"/>
    </source>
</evidence>
<proteinExistence type="predicted"/>
<dbReference type="SUPFAM" id="SSF52821">
    <property type="entry name" value="Rhodanese/Cell cycle control phosphatase"/>
    <property type="match status" value="2"/>
</dbReference>
<dbReference type="RefSeq" id="WP_196415151.1">
    <property type="nucleotide sequence ID" value="NZ_JADQTO010000007.1"/>
</dbReference>
<dbReference type="PANTHER" id="PTHR11364:SF27">
    <property type="entry name" value="SULFURTRANSFERASE"/>
    <property type="match status" value="1"/>
</dbReference>
<evidence type="ECO:0000256" key="1">
    <source>
        <dbReference type="ARBA" id="ARBA00022679"/>
    </source>
</evidence>
<dbReference type="PANTHER" id="PTHR11364">
    <property type="entry name" value="THIOSULFATE SULFERTANSFERASE"/>
    <property type="match status" value="1"/>
</dbReference>
<keyword evidence="2" id="KW-0677">Repeat</keyword>
<dbReference type="CDD" id="cd01449">
    <property type="entry name" value="TST_Repeat_2"/>
    <property type="match status" value="1"/>
</dbReference>
<dbReference type="PROSITE" id="PS00380">
    <property type="entry name" value="RHODANESE_1"/>
    <property type="match status" value="1"/>
</dbReference>